<feature type="transmembrane region" description="Helical" evidence="1">
    <location>
        <begin position="84"/>
        <end position="106"/>
    </location>
</feature>
<organism evidence="2 3">
    <name type="scientific">Marinoscillum luteum</name>
    <dbReference type="NCBI Taxonomy" id="861051"/>
    <lineage>
        <taxon>Bacteria</taxon>
        <taxon>Pseudomonadati</taxon>
        <taxon>Bacteroidota</taxon>
        <taxon>Cytophagia</taxon>
        <taxon>Cytophagales</taxon>
        <taxon>Reichenbachiellaceae</taxon>
        <taxon>Marinoscillum</taxon>
    </lineage>
</organism>
<evidence type="ECO:0008006" key="4">
    <source>
        <dbReference type="Google" id="ProtNLM"/>
    </source>
</evidence>
<accession>A0ABW7N860</accession>
<feature type="transmembrane region" description="Helical" evidence="1">
    <location>
        <begin position="146"/>
        <end position="164"/>
    </location>
</feature>
<name>A0ABW7N860_9BACT</name>
<gene>
    <name evidence="2" type="ORF">ACHKAR_09540</name>
</gene>
<dbReference type="RefSeq" id="WP_395417226.1">
    <property type="nucleotide sequence ID" value="NZ_JBIPKE010000015.1"/>
</dbReference>
<evidence type="ECO:0000256" key="1">
    <source>
        <dbReference type="SAM" id="Phobius"/>
    </source>
</evidence>
<protein>
    <recommendedName>
        <fullName evidence="4">DUF1129 domain-containing protein</fullName>
    </recommendedName>
</protein>
<dbReference type="EMBL" id="JBIPKE010000015">
    <property type="protein sequence ID" value="MFH6983682.1"/>
    <property type="molecule type" value="Genomic_DNA"/>
</dbReference>
<feature type="transmembrane region" description="Helical" evidence="1">
    <location>
        <begin position="170"/>
        <end position="193"/>
    </location>
</feature>
<reference evidence="2 3" key="1">
    <citation type="journal article" date="2013" name="Int. J. Syst. Evol. Microbiol.">
        <title>Marinoscillum luteum sp. nov., isolated from marine sediment.</title>
        <authorList>
            <person name="Cha I.T."/>
            <person name="Park S.J."/>
            <person name="Kim S.J."/>
            <person name="Kim J.G."/>
            <person name="Jung M.Y."/>
            <person name="Shin K.S."/>
            <person name="Kwon K.K."/>
            <person name="Yang S.H."/>
            <person name="Seo Y.S."/>
            <person name="Rhee S.K."/>
        </authorList>
    </citation>
    <scope>NUCLEOTIDE SEQUENCE [LARGE SCALE GENOMIC DNA]</scope>
    <source>
        <strain evidence="2 3">KCTC 23939</strain>
    </source>
</reference>
<evidence type="ECO:0000313" key="2">
    <source>
        <dbReference type="EMBL" id="MFH6983682.1"/>
    </source>
</evidence>
<keyword evidence="1" id="KW-0472">Membrane</keyword>
<sequence>MISDEQVDFIAEEIRKANVKNEALRDDLIDHMCCLVEIDMDRGVPFEEAYQRAYHQTSPNGYGEIQQETVFLLNYNKIMNMKRLTYISGFAFTLSLTAGVFLKLLHFPGAPALLAIGMCGILFVFLPMLIVLRYKQLAVQVLSERLKWIFGVLSFVLFMVASWMKLTHLMGAGVILGLSFFVFGFGFLPFLFFRMYKASIEKP</sequence>
<feature type="transmembrane region" description="Helical" evidence="1">
    <location>
        <begin position="112"/>
        <end position="134"/>
    </location>
</feature>
<comment type="caution">
    <text evidence="2">The sequence shown here is derived from an EMBL/GenBank/DDBJ whole genome shotgun (WGS) entry which is preliminary data.</text>
</comment>
<evidence type="ECO:0000313" key="3">
    <source>
        <dbReference type="Proteomes" id="UP001610063"/>
    </source>
</evidence>
<keyword evidence="3" id="KW-1185">Reference proteome</keyword>
<keyword evidence="1" id="KW-1133">Transmembrane helix</keyword>
<keyword evidence="1" id="KW-0812">Transmembrane</keyword>
<dbReference type="Proteomes" id="UP001610063">
    <property type="component" value="Unassembled WGS sequence"/>
</dbReference>
<proteinExistence type="predicted"/>